<sequence length="356" mass="40964">MMKNDALTKGFRYNEMGRNNFYKFVLNKERLIFIKEVDVLRSMVFALSVTIVLFLSSCSNGPTTLTDEQILFVSHGSLRTIPIDEKALEPWEDYFAMMKEETADIDREENESEPPPSEQKEEPVQQPDNDFEPTEVDLTFANGTYFLGSEFFNQIETIDGKETIQNPTNILVLANKRFYLPSTYRPSDLVLPNVPFVFQNVEQNYLRKEAAVALERMFTDAKKEGITLIARSGFRSYQTQSYLFNREVEAVGYEKASMAVAQPGTSEHQTGLTMDITAYSVNQQLVESFGQTAEGKWLENNAHKYGFILRYPKGKESITGYQYEPWHFRYIGVEAATVIFENGWTLEEFFDHVQSK</sequence>
<dbReference type="Pfam" id="PF02557">
    <property type="entry name" value="VanY"/>
    <property type="match status" value="1"/>
</dbReference>
<dbReference type="AlphaFoldDB" id="A0A9E8LYL4"/>
<dbReference type="GO" id="GO:0006508">
    <property type="term" value="P:proteolysis"/>
    <property type="evidence" value="ECO:0007669"/>
    <property type="project" value="InterPro"/>
</dbReference>
<protein>
    <submittedName>
        <fullName evidence="3">M15 family metallopeptidase</fullName>
    </submittedName>
</protein>
<name>A0A9E8LYL4_9BACI</name>
<dbReference type="InterPro" id="IPR009045">
    <property type="entry name" value="Zn_M74/Hedgehog-like"/>
</dbReference>
<reference evidence="3" key="1">
    <citation type="submission" date="2022-09" db="EMBL/GenBank/DDBJ databases">
        <title>Complete Genomes of Fervidibacillus albus and Fervidibacillus halotolerans isolated from tidal flat sediments.</title>
        <authorList>
            <person name="Kwon K.K."/>
            <person name="Yang S.-H."/>
            <person name="Park M.J."/>
            <person name="Oh H.-M."/>
        </authorList>
    </citation>
    <scope>NUCLEOTIDE SEQUENCE</scope>
    <source>
        <strain evidence="3">MEBiC13594</strain>
    </source>
</reference>
<feature type="region of interest" description="Disordered" evidence="1">
    <location>
        <begin position="105"/>
        <end position="133"/>
    </location>
</feature>
<dbReference type="RefSeq" id="WP_275420101.1">
    <property type="nucleotide sequence ID" value="NZ_CP106877.1"/>
</dbReference>
<evidence type="ECO:0000313" key="3">
    <source>
        <dbReference type="EMBL" id="WAA11974.1"/>
    </source>
</evidence>
<dbReference type="PANTHER" id="PTHR34385">
    <property type="entry name" value="D-ALANYL-D-ALANINE CARBOXYPEPTIDASE"/>
    <property type="match status" value="1"/>
</dbReference>
<dbReference type="KEGG" id="fhl:OE105_10340"/>
<dbReference type="InterPro" id="IPR058193">
    <property type="entry name" value="VanY/YodJ_core_dom"/>
</dbReference>
<dbReference type="SUPFAM" id="SSF55166">
    <property type="entry name" value="Hedgehog/DD-peptidase"/>
    <property type="match status" value="1"/>
</dbReference>
<dbReference type="InterPro" id="IPR052179">
    <property type="entry name" value="DD-CPase-like"/>
</dbReference>
<evidence type="ECO:0000259" key="2">
    <source>
        <dbReference type="Pfam" id="PF02557"/>
    </source>
</evidence>
<dbReference type="GO" id="GO:0008233">
    <property type="term" value="F:peptidase activity"/>
    <property type="evidence" value="ECO:0007669"/>
    <property type="project" value="InterPro"/>
</dbReference>
<dbReference type="PANTHER" id="PTHR34385:SF1">
    <property type="entry name" value="PEPTIDOGLYCAN L-ALANYL-D-GLUTAMATE ENDOPEPTIDASE CWLK"/>
    <property type="match status" value="1"/>
</dbReference>
<dbReference type="Gene3D" id="3.30.1380.10">
    <property type="match status" value="1"/>
</dbReference>
<proteinExistence type="predicted"/>
<accession>A0A9E8LYL4</accession>
<dbReference type="InterPro" id="IPR003709">
    <property type="entry name" value="VanY-like_core_dom"/>
</dbReference>
<dbReference type="EMBL" id="CP106877">
    <property type="protein sequence ID" value="WAA11974.1"/>
    <property type="molecule type" value="Genomic_DNA"/>
</dbReference>
<keyword evidence="4" id="KW-1185">Reference proteome</keyword>
<feature type="domain" description="D-alanyl-D-alanine carboxypeptidase-like core" evidence="2">
    <location>
        <begin position="204"/>
        <end position="332"/>
    </location>
</feature>
<evidence type="ECO:0000256" key="1">
    <source>
        <dbReference type="SAM" id="MobiDB-lite"/>
    </source>
</evidence>
<dbReference type="Proteomes" id="UP001164726">
    <property type="component" value="Chromosome"/>
</dbReference>
<organism evidence="3 4">
    <name type="scientific">Fervidibacillus halotolerans</name>
    <dbReference type="NCBI Taxonomy" id="2980027"/>
    <lineage>
        <taxon>Bacteria</taxon>
        <taxon>Bacillati</taxon>
        <taxon>Bacillota</taxon>
        <taxon>Bacilli</taxon>
        <taxon>Bacillales</taxon>
        <taxon>Bacillaceae</taxon>
        <taxon>Fervidibacillus</taxon>
    </lineage>
</organism>
<gene>
    <name evidence="3" type="ORF">OE105_10340</name>
</gene>
<dbReference type="CDD" id="cd14852">
    <property type="entry name" value="LD-carboxypeptidase"/>
    <property type="match status" value="1"/>
</dbReference>
<evidence type="ECO:0000313" key="4">
    <source>
        <dbReference type="Proteomes" id="UP001164726"/>
    </source>
</evidence>